<accession>A0A1V3IV09</accession>
<dbReference type="OrthoDB" id="9901916at2"/>
<organism evidence="2 4">
    <name type="scientific">Rodentibacter trehalosifermentans</name>
    <dbReference type="NCBI Taxonomy" id="1908263"/>
    <lineage>
        <taxon>Bacteria</taxon>
        <taxon>Pseudomonadati</taxon>
        <taxon>Pseudomonadota</taxon>
        <taxon>Gammaproteobacteria</taxon>
        <taxon>Pasteurellales</taxon>
        <taxon>Pasteurellaceae</taxon>
        <taxon>Rodentibacter</taxon>
    </lineage>
</organism>
<comment type="caution">
    <text evidence="2">The sequence shown here is derived from an EMBL/GenBank/DDBJ whole genome shotgun (WGS) entry which is preliminary data.</text>
</comment>
<dbReference type="EMBL" id="MLHL01000016">
    <property type="protein sequence ID" value="OOF49322.1"/>
    <property type="molecule type" value="Genomic_DNA"/>
</dbReference>
<evidence type="ECO:0000313" key="2">
    <source>
        <dbReference type="EMBL" id="OOF45739.1"/>
    </source>
</evidence>
<feature type="signal peptide" evidence="1">
    <location>
        <begin position="1"/>
        <end position="22"/>
    </location>
</feature>
<feature type="chain" id="PRO_5042691024" evidence="1">
    <location>
        <begin position="23"/>
        <end position="184"/>
    </location>
</feature>
<accession>A0A1V3J2Z3</accession>
<dbReference type="Proteomes" id="UP000188728">
    <property type="component" value="Unassembled WGS sequence"/>
</dbReference>
<evidence type="ECO:0000313" key="3">
    <source>
        <dbReference type="EMBL" id="OOF49322.1"/>
    </source>
</evidence>
<evidence type="ECO:0000313" key="5">
    <source>
        <dbReference type="Proteomes" id="UP000189161"/>
    </source>
</evidence>
<dbReference type="RefSeq" id="WP_077421188.1">
    <property type="nucleotide sequence ID" value="NZ_MLHK01000026.1"/>
</dbReference>
<dbReference type="AlphaFoldDB" id="A0A1V3IV09"/>
<reference evidence="4 5" key="1">
    <citation type="submission" date="2016-10" db="EMBL/GenBank/DDBJ databases">
        <title>Rodentibacter gen. nov. and new species.</title>
        <authorList>
            <person name="Christensen H."/>
        </authorList>
    </citation>
    <scope>NUCLEOTIDE SEQUENCE [LARGE SCALE GENOMIC DNA]</scope>
    <source>
        <strain evidence="2 4">H1983213011</strain>
        <strain evidence="3 5">H1987082031</strain>
    </source>
</reference>
<dbReference type="Proteomes" id="UP000189161">
    <property type="component" value="Unassembled WGS sequence"/>
</dbReference>
<name>A0A1V3IV09_9PAST</name>
<protein>
    <submittedName>
        <fullName evidence="2">Uncharacterized protein</fullName>
    </submittedName>
</protein>
<evidence type="ECO:0000256" key="1">
    <source>
        <dbReference type="SAM" id="SignalP"/>
    </source>
</evidence>
<keyword evidence="1" id="KW-0732">Signal</keyword>
<gene>
    <name evidence="2" type="ORF">BKK51_05360</name>
    <name evidence="3" type="ORF">BKK52_03835</name>
</gene>
<evidence type="ECO:0000313" key="4">
    <source>
        <dbReference type="Proteomes" id="UP000188728"/>
    </source>
</evidence>
<proteinExistence type="predicted"/>
<keyword evidence="5" id="KW-1185">Reference proteome</keyword>
<sequence length="184" mass="21217">MMRLSKCFHLLFLLILSSFAFAGHYPAKVNKEINLYYDAPDFKKTVIVVKKGTWLNTKPMLFTTEIGYGLRSLHIAEQDLTALSDKKPLELEQGIPFGEIKNTFPIKEVRITKDTWLYNKSVLTQPNAENLNSETPFLLKATDVPCEVFQEVSDKSGKTFYAIFFNDQIFYILKDDTSLIQNFR</sequence>
<dbReference type="EMBL" id="MLHK01000026">
    <property type="protein sequence ID" value="OOF45739.1"/>
    <property type="molecule type" value="Genomic_DNA"/>
</dbReference>